<evidence type="ECO:0000313" key="1">
    <source>
        <dbReference type="EMBL" id="KAK2029014.1"/>
    </source>
</evidence>
<dbReference type="EMBL" id="MU842870">
    <property type="protein sequence ID" value="KAK2029014.1"/>
    <property type="molecule type" value="Genomic_DNA"/>
</dbReference>
<reference evidence="1" key="1">
    <citation type="submission" date="2021-06" db="EMBL/GenBank/DDBJ databases">
        <title>Comparative genomics, transcriptomics and evolutionary studies reveal genomic signatures of adaptation to plant cell wall in hemibiotrophic fungi.</title>
        <authorList>
            <consortium name="DOE Joint Genome Institute"/>
            <person name="Baroncelli R."/>
            <person name="Diaz J.F."/>
            <person name="Benocci T."/>
            <person name="Peng M."/>
            <person name="Battaglia E."/>
            <person name="Haridas S."/>
            <person name="Andreopoulos W."/>
            <person name="Labutti K."/>
            <person name="Pangilinan J."/>
            <person name="Floch G.L."/>
            <person name="Makela M.R."/>
            <person name="Henrissat B."/>
            <person name="Grigoriev I.V."/>
            <person name="Crouch J.A."/>
            <person name="De Vries R.P."/>
            <person name="Sukno S.A."/>
            <person name="Thon M.R."/>
        </authorList>
    </citation>
    <scope>NUCLEOTIDE SEQUENCE</scope>
    <source>
        <strain evidence="1">MAFF235873</strain>
    </source>
</reference>
<organism evidence="1 2">
    <name type="scientific">Colletotrichum zoysiae</name>
    <dbReference type="NCBI Taxonomy" id="1216348"/>
    <lineage>
        <taxon>Eukaryota</taxon>
        <taxon>Fungi</taxon>
        <taxon>Dikarya</taxon>
        <taxon>Ascomycota</taxon>
        <taxon>Pezizomycotina</taxon>
        <taxon>Sordariomycetes</taxon>
        <taxon>Hypocreomycetidae</taxon>
        <taxon>Glomerellales</taxon>
        <taxon>Glomerellaceae</taxon>
        <taxon>Colletotrichum</taxon>
        <taxon>Colletotrichum graminicola species complex</taxon>
    </lineage>
</organism>
<comment type="caution">
    <text evidence="1">The sequence shown here is derived from an EMBL/GenBank/DDBJ whole genome shotgun (WGS) entry which is preliminary data.</text>
</comment>
<keyword evidence="2" id="KW-1185">Reference proteome</keyword>
<sequence length="111" mass="12232">MLGNELASEPTLPPTTRFPLFVSDSIADKYLPSHVSTQAGELIMSVDKFNSLATIPNSNVLVCMERWRGSTSLSITFDAESLDRHLASKFLNEMRSIMLGVLLYPVTVVAE</sequence>
<gene>
    <name evidence="1" type="ORF">LX32DRAFT_379520</name>
</gene>
<name>A0AAD9HJK5_9PEZI</name>
<accession>A0AAD9HJK5</accession>
<dbReference type="Gene3D" id="3.30.559.30">
    <property type="entry name" value="Nonribosomal peptide synthetase, condensation domain"/>
    <property type="match status" value="1"/>
</dbReference>
<proteinExistence type="predicted"/>
<dbReference type="AlphaFoldDB" id="A0AAD9HJK5"/>
<protein>
    <recommendedName>
        <fullName evidence="3">Condensation domain-containing protein</fullName>
    </recommendedName>
</protein>
<evidence type="ECO:0000313" key="2">
    <source>
        <dbReference type="Proteomes" id="UP001232148"/>
    </source>
</evidence>
<dbReference type="Proteomes" id="UP001232148">
    <property type="component" value="Unassembled WGS sequence"/>
</dbReference>
<evidence type="ECO:0008006" key="3">
    <source>
        <dbReference type="Google" id="ProtNLM"/>
    </source>
</evidence>